<gene>
    <name evidence="6" type="ORF">K435DRAFT_507248</name>
</gene>
<keyword evidence="3" id="KW-0863">Zinc-finger</keyword>
<keyword evidence="2" id="KW-0677">Repeat</keyword>
<evidence type="ECO:0000256" key="1">
    <source>
        <dbReference type="ARBA" id="ARBA00022723"/>
    </source>
</evidence>
<dbReference type="GO" id="GO:0005634">
    <property type="term" value="C:nucleus"/>
    <property type="evidence" value="ECO:0007669"/>
    <property type="project" value="TreeGrafter"/>
</dbReference>
<keyword evidence="7" id="KW-1185">Reference proteome</keyword>
<sequence length="433" mass="46580">MCLDDINDRVSFEHKFCSNFFCCNMRLSGMHELLEHVEEVHIMSPLAPFIPAGSVARTQPHRDPANLNQSQPHPAPAYNVVCAYPEPSTPPPSLSCLLESEYDRSYSIYPDSQPNSPLMDDFPGMHGLMDHSVVGYGAHFQYVDYDHQCHGMDNISASSLSQTTYDLGYGSCDQIHYDLVQQDVHASAKDSTIHTITASTSTSSGLIVQDEDGFQSHTSTNPNPNPRGSPEGEEKTPNFEDVSQVSSTASCSTLLPVPGPVYNSNLTSSSGLQFDELYSSDVSYSTSTSVSSSAASSSQKRQQNHAHGSSKYMPVHVTSTKTKTRLNDYGGTSGGAGPARRQKTTKAARKIPTAAASASRSAFITSGTISVYGYSQTESGGASSRTVKTTASGSVRLSGGAKALRRAEGLVENTSRRSGKLSRKDKKYRCPVS</sequence>
<proteinExistence type="predicted"/>
<organism evidence="6 7">
    <name type="scientific">Dendrothele bispora (strain CBS 962.96)</name>
    <dbReference type="NCBI Taxonomy" id="1314807"/>
    <lineage>
        <taxon>Eukaryota</taxon>
        <taxon>Fungi</taxon>
        <taxon>Dikarya</taxon>
        <taxon>Basidiomycota</taxon>
        <taxon>Agaricomycotina</taxon>
        <taxon>Agaricomycetes</taxon>
        <taxon>Agaricomycetidae</taxon>
        <taxon>Agaricales</taxon>
        <taxon>Agaricales incertae sedis</taxon>
        <taxon>Dendrothele</taxon>
    </lineage>
</organism>
<evidence type="ECO:0000313" key="7">
    <source>
        <dbReference type="Proteomes" id="UP000297245"/>
    </source>
</evidence>
<dbReference type="GO" id="GO:0008270">
    <property type="term" value="F:zinc ion binding"/>
    <property type="evidence" value="ECO:0007669"/>
    <property type="project" value="UniProtKB-KW"/>
</dbReference>
<feature type="region of interest" description="Disordered" evidence="5">
    <location>
        <begin position="213"/>
        <end position="247"/>
    </location>
</feature>
<dbReference type="PANTHER" id="PTHR23057:SF0">
    <property type="entry name" value="JUXTAPOSED WITH ANOTHER ZINC FINGER PROTEIN 1"/>
    <property type="match status" value="1"/>
</dbReference>
<keyword evidence="4" id="KW-0862">Zinc</keyword>
<accession>A0A4S8MT74</accession>
<reference evidence="6 7" key="1">
    <citation type="journal article" date="2019" name="Nat. Ecol. Evol.">
        <title>Megaphylogeny resolves global patterns of mushroom evolution.</title>
        <authorList>
            <person name="Varga T."/>
            <person name="Krizsan K."/>
            <person name="Foldi C."/>
            <person name="Dima B."/>
            <person name="Sanchez-Garcia M."/>
            <person name="Sanchez-Ramirez S."/>
            <person name="Szollosi G.J."/>
            <person name="Szarkandi J.G."/>
            <person name="Papp V."/>
            <person name="Albert L."/>
            <person name="Andreopoulos W."/>
            <person name="Angelini C."/>
            <person name="Antonin V."/>
            <person name="Barry K.W."/>
            <person name="Bougher N.L."/>
            <person name="Buchanan P."/>
            <person name="Buyck B."/>
            <person name="Bense V."/>
            <person name="Catcheside P."/>
            <person name="Chovatia M."/>
            <person name="Cooper J."/>
            <person name="Damon W."/>
            <person name="Desjardin D."/>
            <person name="Finy P."/>
            <person name="Geml J."/>
            <person name="Haridas S."/>
            <person name="Hughes K."/>
            <person name="Justo A."/>
            <person name="Karasinski D."/>
            <person name="Kautmanova I."/>
            <person name="Kiss B."/>
            <person name="Kocsube S."/>
            <person name="Kotiranta H."/>
            <person name="LaButti K.M."/>
            <person name="Lechner B.E."/>
            <person name="Liimatainen K."/>
            <person name="Lipzen A."/>
            <person name="Lukacs Z."/>
            <person name="Mihaltcheva S."/>
            <person name="Morgado L.N."/>
            <person name="Niskanen T."/>
            <person name="Noordeloos M.E."/>
            <person name="Ohm R.A."/>
            <person name="Ortiz-Santana B."/>
            <person name="Ovrebo C."/>
            <person name="Racz N."/>
            <person name="Riley R."/>
            <person name="Savchenko A."/>
            <person name="Shiryaev A."/>
            <person name="Soop K."/>
            <person name="Spirin V."/>
            <person name="Szebenyi C."/>
            <person name="Tomsovsky M."/>
            <person name="Tulloss R.E."/>
            <person name="Uehling J."/>
            <person name="Grigoriev I.V."/>
            <person name="Vagvolgyi C."/>
            <person name="Papp T."/>
            <person name="Martin F.M."/>
            <person name="Miettinen O."/>
            <person name="Hibbett D.S."/>
            <person name="Nagy L.G."/>
        </authorList>
    </citation>
    <scope>NUCLEOTIDE SEQUENCE [LARGE SCALE GENOMIC DNA]</scope>
    <source>
        <strain evidence="6 7">CBS 962.96</strain>
    </source>
</reference>
<dbReference type="PANTHER" id="PTHR23057">
    <property type="entry name" value="JUXTAPOSED WITH ANOTHER ZINC FINGER PROTEIN 1"/>
    <property type="match status" value="1"/>
</dbReference>
<dbReference type="InterPro" id="IPR051580">
    <property type="entry name" value="ZnF-Chromatin_assoc"/>
</dbReference>
<protein>
    <submittedName>
        <fullName evidence="6">Uncharacterized protein</fullName>
    </submittedName>
</protein>
<feature type="compositionally biased region" description="Low complexity" evidence="5">
    <location>
        <begin position="288"/>
        <end position="298"/>
    </location>
</feature>
<evidence type="ECO:0000313" key="6">
    <source>
        <dbReference type="EMBL" id="THV06393.1"/>
    </source>
</evidence>
<name>A0A4S8MT74_DENBC</name>
<dbReference type="AlphaFoldDB" id="A0A4S8MT74"/>
<dbReference type="EMBL" id="ML179043">
    <property type="protein sequence ID" value="THV06393.1"/>
    <property type="molecule type" value="Genomic_DNA"/>
</dbReference>
<evidence type="ECO:0000256" key="4">
    <source>
        <dbReference type="ARBA" id="ARBA00022833"/>
    </source>
</evidence>
<evidence type="ECO:0000256" key="5">
    <source>
        <dbReference type="SAM" id="MobiDB-lite"/>
    </source>
</evidence>
<dbReference type="Proteomes" id="UP000297245">
    <property type="component" value="Unassembled WGS sequence"/>
</dbReference>
<feature type="region of interest" description="Disordered" evidence="5">
    <location>
        <begin position="409"/>
        <end position="433"/>
    </location>
</feature>
<feature type="compositionally biased region" description="Basic residues" evidence="5">
    <location>
        <begin position="417"/>
        <end position="433"/>
    </location>
</feature>
<evidence type="ECO:0000256" key="2">
    <source>
        <dbReference type="ARBA" id="ARBA00022737"/>
    </source>
</evidence>
<evidence type="ECO:0000256" key="3">
    <source>
        <dbReference type="ARBA" id="ARBA00022771"/>
    </source>
</evidence>
<feature type="region of interest" description="Disordered" evidence="5">
    <location>
        <begin position="288"/>
        <end position="346"/>
    </location>
</feature>
<keyword evidence="1" id="KW-0479">Metal-binding</keyword>